<protein>
    <recommendedName>
        <fullName evidence="1">Transcription factor zinc-finger domain-containing protein</fullName>
    </recommendedName>
</protein>
<dbReference type="AlphaFoldDB" id="A0A5J4L2D5"/>
<feature type="domain" description="Transcription factor zinc-finger" evidence="1">
    <location>
        <begin position="2"/>
        <end position="41"/>
    </location>
</feature>
<reference evidence="2" key="1">
    <citation type="submission" date="2019-10" db="EMBL/GenBank/DDBJ databases">
        <title>Metagenomic sequencing of thiosulfate-disproportionating enrichment culture.</title>
        <authorList>
            <person name="Umezawa K."/>
            <person name="Kojima H."/>
            <person name="Fukui M."/>
        </authorList>
    </citation>
    <scope>NUCLEOTIDE SEQUENCE</scope>
    <source>
        <strain evidence="2">45J</strain>
    </source>
</reference>
<gene>
    <name evidence="2" type="ORF">A45J_0731</name>
</gene>
<comment type="caution">
    <text evidence="2">The sequence shown here is derived from an EMBL/GenBank/DDBJ whole genome shotgun (WGS) entry which is preliminary data.</text>
</comment>
<accession>A0A5J4L2D5</accession>
<dbReference type="InterPro" id="IPR027392">
    <property type="entry name" value="TF_Znf"/>
</dbReference>
<dbReference type="Pfam" id="PF13453">
    <property type="entry name" value="Zn_ribbon_TFIIB"/>
    <property type="match status" value="1"/>
</dbReference>
<proteinExistence type="predicted"/>
<organism evidence="2">
    <name type="scientific">hot springs metagenome</name>
    <dbReference type="NCBI Taxonomy" id="433727"/>
    <lineage>
        <taxon>unclassified sequences</taxon>
        <taxon>metagenomes</taxon>
        <taxon>ecological metagenomes</taxon>
    </lineage>
</organism>
<dbReference type="EMBL" id="BLAB01000001">
    <property type="protein sequence ID" value="GER93000.1"/>
    <property type="molecule type" value="Genomic_DNA"/>
</dbReference>
<evidence type="ECO:0000313" key="2">
    <source>
        <dbReference type="EMBL" id="GER93000.1"/>
    </source>
</evidence>
<sequence>MICPRCKGELTETVKHNVVIDHCTSCGGIWLDKGELSKIISQIKQAEASLDEEFKPLWKDKREYYDKYKYKKKSTFEKIFDIFD</sequence>
<evidence type="ECO:0000259" key="1">
    <source>
        <dbReference type="Pfam" id="PF13453"/>
    </source>
</evidence>
<name>A0A5J4L2D5_9ZZZZ</name>